<proteinExistence type="predicted"/>
<gene>
    <name evidence="2" type="ORF">HNR05_003319</name>
</gene>
<evidence type="ECO:0000259" key="1">
    <source>
        <dbReference type="SMART" id="SM00842"/>
    </source>
</evidence>
<feature type="domain" description="SHS2" evidence="1">
    <location>
        <begin position="5"/>
        <end position="173"/>
    </location>
</feature>
<dbReference type="Pfam" id="PF11104">
    <property type="entry name" value="PilM_2"/>
    <property type="match status" value="1"/>
</dbReference>
<dbReference type="InterPro" id="IPR043129">
    <property type="entry name" value="ATPase_NBD"/>
</dbReference>
<dbReference type="RefSeq" id="WP_179580114.1">
    <property type="nucleotide sequence ID" value="NZ_JACCFM010000001.1"/>
</dbReference>
<dbReference type="PANTHER" id="PTHR32432">
    <property type="entry name" value="CELL DIVISION PROTEIN FTSA-RELATED"/>
    <property type="match status" value="1"/>
</dbReference>
<organism evidence="2 3">
    <name type="scientific">Glaciibacter psychrotolerans</name>
    <dbReference type="NCBI Taxonomy" id="670054"/>
    <lineage>
        <taxon>Bacteria</taxon>
        <taxon>Bacillati</taxon>
        <taxon>Actinomycetota</taxon>
        <taxon>Actinomycetes</taxon>
        <taxon>Micrococcales</taxon>
        <taxon>Microbacteriaceae</taxon>
        <taxon>Glaciibacter</taxon>
    </lineage>
</organism>
<dbReference type="NCBIfam" id="TIGR01175">
    <property type="entry name" value="pilM"/>
    <property type="match status" value="1"/>
</dbReference>
<dbReference type="Proteomes" id="UP000537260">
    <property type="component" value="Unassembled WGS sequence"/>
</dbReference>
<name>A0A7Z0EH45_9MICO</name>
<accession>A0A7Z0EH45</accession>
<dbReference type="SMART" id="SM00842">
    <property type="entry name" value="FtsA"/>
    <property type="match status" value="1"/>
</dbReference>
<keyword evidence="3" id="KW-1185">Reference proteome</keyword>
<dbReference type="InterPro" id="IPR050696">
    <property type="entry name" value="FtsA/MreB"/>
</dbReference>
<dbReference type="SUPFAM" id="SSF53067">
    <property type="entry name" value="Actin-like ATPase domain"/>
    <property type="match status" value="2"/>
</dbReference>
<dbReference type="InterPro" id="IPR003494">
    <property type="entry name" value="SHS2_FtsA"/>
</dbReference>
<sequence length="349" mass="36425">MASSVVGIDIGSSTVRAVEVVGPAKAKPTLARYFEVPLPDGAVSRGEVLQPKTVAKALTQLWSQGGFTSKDVVLGMGNQRVLARDLTVQKMSLKHIRESLPFVVQEMLPLPVADALLDFYPVSEAMGENGPVVKGLLIAAVKDAVLANVKAMDLAGLNTVDVDLVPFALTRALISRAGVSGLVALIDIGANTTSVVITQNGVPQFVRIIPTGGADVTAALRGGLETSSAAAEGIKRTLGLAAQVASLEEKQAVEIIYQVTSEQLTSLRNTLNYFANTRPGEPIKQIVLSGGGAQLRGLPTALSEMTQLQVTPGDPSFSVTLAKSIDATHFRAHVPTYSVALGLALGRTA</sequence>
<dbReference type="Gene3D" id="3.30.420.40">
    <property type="match status" value="2"/>
</dbReference>
<dbReference type="Gene3D" id="3.30.1490.300">
    <property type="match status" value="1"/>
</dbReference>
<dbReference type="CDD" id="cd24049">
    <property type="entry name" value="ASKHA_NBD_PilM"/>
    <property type="match status" value="1"/>
</dbReference>
<dbReference type="GO" id="GO:0051301">
    <property type="term" value="P:cell division"/>
    <property type="evidence" value="ECO:0007669"/>
    <property type="project" value="InterPro"/>
</dbReference>
<dbReference type="EMBL" id="JACCFM010000001">
    <property type="protein sequence ID" value="NYJ21528.1"/>
    <property type="molecule type" value="Genomic_DNA"/>
</dbReference>
<evidence type="ECO:0000313" key="2">
    <source>
        <dbReference type="EMBL" id="NYJ21528.1"/>
    </source>
</evidence>
<dbReference type="PANTHER" id="PTHR32432:SF3">
    <property type="entry name" value="ETHANOLAMINE UTILIZATION PROTEIN EUTJ"/>
    <property type="match status" value="1"/>
</dbReference>
<protein>
    <submittedName>
        <fullName evidence="2">Type IV pilus assembly protein PilM</fullName>
    </submittedName>
</protein>
<dbReference type="InterPro" id="IPR005883">
    <property type="entry name" value="PilM"/>
</dbReference>
<reference evidence="2 3" key="1">
    <citation type="submission" date="2020-07" db="EMBL/GenBank/DDBJ databases">
        <title>Sequencing the genomes of 1000 actinobacteria strains.</title>
        <authorList>
            <person name="Klenk H.-P."/>
        </authorList>
    </citation>
    <scope>NUCLEOTIDE SEQUENCE [LARGE SCALE GENOMIC DNA]</scope>
    <source>
        <strain evidence="2 3">LI1</strain>
    </source>
</reference>
<dbReference type="AlphaFoldDB" id="A0A7Z0EH45"/>
<dbReference type="PIRSF" id="PIRSF019169">
    <property type="entry name" value="PilM"/>
    <property type="match status" value="1"/>
</dbReference>
<comment type="caution">
    <text evidence="2">The sequence shown here is derived from an EMBL/GenBank/DDBJ whole genome shotgun (WGS) entry which is preliminary data.</text>
</comment>
<evidence type="ECO:0000313" key="3">
    <source>
        <dbReference type="Proteomes" id="UP000537260"/>
    </source>
</evidence>